<feature type="non-terminal residue" evidence="2">
    <location>
        <position position="74"/>
    </location>
</feature>
<organism evidence="2 3">
    <name type="scientific">Coprinellus micaceus</name>
    <name type="common">Glistening ink-cap mushroom</name>
    <name type="synonym">Coprinus micaceus</name>
    <dbReference type="NCBI Taxonomy" id="71717"/>
    <lineage>
        <taxon>Eukaryota</taxon>
        <taxon>Fungi</taxon>
        <taxon>Dikarya</taxon>
        <taxon>Basidiomycota</taxon>
        <taxon>Agaricomycotina</taxon>
        <taxon>Agaricomycetes</taxon>
        <taxon>Agaricomycetidae</taxon>
        <taxon>Agaricales</taxon>
        <taxon>Agaricineae</taxon>
        <taxon>Psathyrellaceae</taxon>
        <taxon>Coprinellus</taxon>
    </lineage>
</organism>
<comment type="caution">
    <text evidence="2">The sequence shown here is derived from an EMBL/GenBank/DDBJ whole genome shotgun (WGS) entry which is preliminary data.</text>
</comment>
<accession>A0A4Y7T2W4</accession>
<gene>
    <name evidence="2" type="ORF">FA13DRAFT_1735696</name>
</gene>
<feature type="compositionally biased region" description="Basic and acidic residues" evidence="1">
    <location>
        <begin position="19"/>
        <end position="44"/>
    </location>
</feature>
<dbReference type="Proteomes" id="UP000298030">
    <property type="component" value="Unassembled WGS sequence"/>
</dbReference>
<sequence>MHNEWETGCSKDKRARRNREKDRGYDRGKQMKQTQERPRKLESSKRRRTTVRHGEPAQRARTGGRWYGLAKAKV</sequence>
<evidence type="ECO:0000313" key="2">
    <source>
        <dbReference type="EMBL" id="TEB28298.1"/>
    </source>
</evidence>
<feature type="compositionally biased region" description="Basic and acidic residues" evidence="1">
    <location>
        <begin position="1"/>
        <end position="12"/>
    </location>
</feature>
<dbReference type="AlphaFoldDB" id="A0A4Y7T2W4"/>
<reference evidence="2 3" key="1">
    <citation type="journal article" date="2019" name="Nat. Ecol. Evol.">
        <title>Megaphylogeny resolves global patterns of mushroom evolution.</title>
        <authorList>
            <person name="Varga T."/>
            <person name="Krizsan K."/>
            <person name="Foldi C."/>
            <person name="Dima B."/>
            <person name="Sanchez-Garcia M."/>
            <person name="Sanchez-Ramirez S."/>
            <person name="Szollosi G.J."/>
            <person name="Szarkandi J.G."/>
            <person name="Papp V."/>
            <person name="Albert L."/>
            <person name="Andreopoulos W."/>
            <person name="Angelini C."/>
            <person name="Antonin V."/>
            <person name="Barry K.W."/>
            <person name="Bougher N.L."/>
            <person name="Buchanan P."/>
            <person name="Buyck B."/>
            <person name="Bense V."/>
            <person name="Catcheside P."/>
            <person name="Chovatia M."/>
            <person name="Cooper J."/>
            <person name="Damon W."/>
            <person name="Desjardin D."/>
            <person name="Finy P."/>
            <person name="Geml J."/>
            <person name="Haridas S."/>
            <person name="Hughes K."/>
            <person name="Justo A."/>
            <person name="Karasinski D."/>
            <person name="Kautmanova I."/>
            <person name="Kiss B."/>
            <person name="Kocsube S."/>
            <person name="Kotiranta H."/>
            <person name="LaButti K.M."/>
            <person name="Lechner B.E."/>
            <person name="Liimatainen K."/>
            <person name="Lipzen A."/>
            <person name="Lukacs Z."/>
            <person name="Mihaltcheva S."/>
            <person name="Morgado L.N."/>
            <person name="Niskanen T."/>
            <person name="Noordeloos M.E."/>
            <person name="Ohm R.A."/>
            <person name="Ortiz-Santana B."/>
            <person name="Ovrebo C."/>
            <person name="Racz N."/>
            <person name="Riley R."/>
            <person name="Savchenko A."/>
            <person name="Shiryaev A."/>
            <person name="Soop K."/>
            <person name="Spirin V."/>
            <person name="Szebenyi C."/>
            <person name="Tomsovsky M."/>
            <person name="Tulloss R.E."/>
            <person name="Uehling J."/>
            <person name="Grigoriev I.V."/>
            <person name="Vagvolgyi C."/>
            <person name="Papp T."/>
            <person name="Martin F.M."/>
            <person name="Miettinen O."/>
            <person name="Hibbett D.S."/>
            <person name="Nagy L.G."/>
        </authorList>
    </citation>
    <scope>NUCLEOTIDE SEQUENCE [LARGE SCALE GENOMIC DNA]</scope>
    <source>
        <strain evidence="2 3">FP101781</strain>
    </source>
</reference>
<proteinExistence type="predicted"/>
<keyword evidence="3" id="KW-1185">Reference proteome</keyword>
<evidence type="ECO:0000313" key="3">
    <source>
        <dbReference type="Proteomes" id="UP000298030"/>
    </source>
</evidence>
<name>A0A4Y7T2W4_COPMI</name>
<evidence type="ECO:0000256" key="1">
    <source>
        <dbReference type="SAM" id="MobiDB-lite"/>
    </source>
</evidence>
<protein>
    <submittedName>
        <fullName evidence="2">Uncharacterized protein</fullName>
    </submittedName>
</protein>
<dbReference type="EMBL" id="QPFP01000033">
    <property type="protein sequence ID" value="TEB28298.1"/>
    <property type="molecule type" value="Genomic_DNA"/>
</dbReference>
<feature type="region of interest" description="Disordered" evidence="1">
    <location>
        <begin position="1"/>
        <end position="74"/>
    </location>
</feature>